<dbReference type="PANTHER" id="PTHR31189">
    <property type="entry name" value="OS03G0336100 PROTEIN-RELATED"/>
    <property type="match status" value="1"/>
</dbReference>
<reference evidence="3 4" key="1">
    <citation type="journal article" date="2010" name="Nature">
        <title>Genome sequencing and analysis of the model grass Brachypodium distachyon.</title>
        <authorList>
            <consortium name="International Brachypodium Initiative"/>
        </authorList>
    </citation>
    <scope>NUCLEOTIDE SEQUENCE [LARGE SCALE GENOMIC DNA]</scope>
    <source>
        <strain evidence="3 4">Bd21</strain>
    </source>
</reference>
<evidence type="ECO:0000313" key="4">
    <source>
        <dbReference type="EnsemblPlants" id="KQK12781"/>
    </source>
</evidence>
<dbReference type="Pfam" id="PF00190">
    <property type="entry name" value="Cupin_1"/>
    <property type="match status" value="1"/>
</dbReference>
<organism evidence="3">
    <name type="scientific">Brachypodium distachyon</name>
    <name type="common">Purple false brome</name>
    <name type="synonym">Trachynia distachya</name>
    <dbReference type="NCBI Taxonomy" id="15368"/>
    <lineage>
        <taxon>Eukaryota</taxon>
        <taxon>Viridiplantae</taxon>
        <taxon>Streptophyta</taxon>
        <taxon>Embryophyta</taxon>
        <taxon>Tracheophyta</taxon>
        <taxon>Spermatophyta</taxon>
        <taxon>Magnoliopsida</taxon>
        <taxon>Liliopsida</taxon>
        <taxon>Poales</taxon>
        <taxon>Poaceae</taxon>
        <taxon>BOP clade</taxon>
        <taxon>Pooideae</taxon>
        <taxon>Stipodae</taxon>
        <taxon>Brachypodieae</taxon>
        <taxon>Brachypodium</taxon>
    </lineage>
</organism>
<reference evidence="4" key="3">
    <citation type="submission" date="2018-08" db="UniProtKB">
        <authorList>
            <consortium name="EnsemblPlants"/>
        </authorList>
    </citation>
    <scope>IDENTIFICATION</scope>
    <source>
        <strain evidence="4">cv. Bd21</strain>
    </source>
</reference>
<dbReference type="Gramene" id="KQK12781">
    <property type="protein sequence ID" value="KQK12781"/>
    <property type="gene ID" value="BRADI_1g05941v3"/>
</dbReference>
<dbReference type="OrthoDB" id="1912756at2759"/>
<dbReference type="InterPro" id="IPR011051">
    <property type="entry name" value="RmlC_Cupin_sf"/>
</dbReference>
<dbReference type="PANTHER" id="PTHR31189:SF13">
    <property type="entry name" value="CUPINCIN"/>
    <property type="match status" value="1"/>
</dbReference>
<accession>A0A0Q3GQU1</accession>
<dbReference type="EnsemblPlants" id="KQK12781">
    <property type="protein sequence ID" value="KQK12781"/>
    <property type="gene ID" value="BRADI_1g05941v3"/>
</dbReference>
<dbReference type="Gene3D" id="2.60.120.10">
    <property type="entry name" value="Jelly Rolls"/>
    <property type="match status" value="2"/>
</dbReference>
<dbReference type="Proteomes" id="UP000008810">
    <property type="component" value="Chromosome 1"/>
</dbReference>
<evidence type="ECO:0000256" key="1">
    <source>
        <dbReference type="SAM" id="MobiDB-lite"/>
    </source>
</evidence>
<dbReference type="InterPro" id="IPR050253">
    <property type="entry name" value="Seed_Storage-Functional"/>
</dbReference>
<dbReference type="STRING" id="15368.A0A0Q3GQU1"/>
<dbReference type="InterPro" id="IPR006045">
    <property type="entry name" value="Cupin_1"/>
</dbReference>
<name>A0A0Q3GQU1_BRADI</name>
<gene>
    <name evidence="3" type="ORF">BRADI_1g05941v3</name>
</gene>
<dbReference type="AlphaFoldDB" id="A0A0Q3GQU1"/>
<feature type="domain" description="Cupin type-1" evidence="2">
    <location>
        <begin position="65"/>
        <end position="188"/>
    </location>
</feature>
<dbReference type="SMART" id="SM00835">
    <property type="entry name" value="Cupin_1"/>
    <property type="match status" value="1"/>
</dbReference>
<evidence type="ECO:0000259" key="2">
    <source>
        <dbReference type="SMART" id="SM00835"/>
    </source>
</evidence>
<evidence type="ECO:0000313" key="5">
    <source>
        <dbReference type="Proteomes" id="UP000008810"/>
    </source>
</evidence>
<feature type="region of interest" description="Disordered" evidence="1">
    <location>
        <begin position="136"/>
        <end position="168"/>
    </location>
</feature>
<reference evidence="3" key="2">
    <citation type="submission" date="2017-06" db="EMBL/GenBank/DDBJ databases">
        <title>WGS assembly of Brachypodium distachyon.</title>
        <authorList>
            <consortium name="The International Brachypodium Initiative"/>
            <person name="Lucas S."/>
            <person name="Harmon-Smith M."/>
            <person name="Lail K."/>
            <person name="Tice H."/>
            <person name="Grimwood J."/>
            <person name="Bruce D."/>
            <person name="Barry K."/>
            <person name="Shu S."/>
            <person name="Lindquist E."/>
            <person name="Wang M."/>
            <person name="Pitluck S."/>
            <person name="Vogel J.P."/>
            <person name="Garvin D.F."/>
            <person name="Mockler T.C."/>
            <person name="Schmutz J."/>
            <person name="Rokhsar D."/>
            <person name="Bevan M.W."/>
        </authorList>
    </citation>
    <scope>NUCLEOTIDE SEQUENCE</scope>
    <source>
        <strain evidence="3">Bd21</strain>
    </source>
</reference>
<dbReference type="InterPro" id="IPR014710">
    <property type="entry name" value="RmlC-like_jellyroll"/>
</dbReference>
<protein>
    <recommendedName>
        <fullName evidence="2">Cupin type-1 domain-containing protein</fullName>
    </recommendedName>
</protein>
<dbReference type="SUPFAM" id="SSF51182">
    <property type="entry name" value="RmlC-like cupins"/>
    <property type="match status" value="2"/>
</dbReference>
<dbReference type="InParanoid" id="A0A0Q3GQU1"/>
<proteinExistence type="predicted"/>
<sequence>MWLRAVMLFSPVSTPPGRFGSRSIFGGFSEDVLQAAFNVNAGDVLRIQAEMDARGVIVRVPAGLIRALGKKPLYSNDHGRLFEITGDEFPDLLNIDVELGLANITRGSMMAPSFRTRAATIALVLEGNGQVEVVGGPGVSAPGGRSERQQEQGAQKAERSNMQQGVRADIKEGPVVVLPAGHPATLVAG</sequence>
<dbReference type="EMBL" id="CM000880">
    <property type="protein sequence ID" value="KQK12781.2"/>
    <property type="molecule type" value="Genomic_DNA"/>
</dbReference>
<evidence type="ECO:0000313" key="3">
    <source>
        <dbReference type="EMBL" id="KQK12781.2"/>
    </source>
</evidence>
<keyword evidence="5" id="KW-1185">Reference proteome</keyword>